<dbReference type="SMART" id="SM00174">
    <property type="entry name" value="RHO"/>
    <property type="match status" value="1"/>
</dbReference>
<protein>
    <submittedName>
        <fullName evidence="3">LAME_0H04126g1_1</fullName>
    </submittedName>
</protein>
<dbReference type="PROSITE" id="PS51419">
    <property type="entry name" value="RAB"/>
    <property type="match status" value="1"/>
</dbReference>
<proteinExistence type="predicted"/>
<dbReference type="OrthoDB" id="63533at2759"/>
<dbReference type="PRINTS" id="PR00449">
    <property type="entry name" value="RASTRNSFRMNG"/>
</dbReference>
<name>A0A1G4KDT7_9SACH</name>
<keyword evidence="4" id="KW-1185">Reference proteome</keyword>
<dbReference type="EMBL" id="LT598480">
    <property type="protein sequence ID" value="SCV02683.1"/>
    <property type="molecule type" value="Genomic_DNA"/>
</dbReference>
<keyword evidence="2" id="KW-0342">GTP-binding</keyword>
<evidence type="ECO:0000313" key="4">
    <source>
        <dbReference type="Proteomes" id="UP000191144"/>
    </source>
</evidence>
<dbReference type="GO" id="GO:0003924">
    <property type="term" value="F:GTPase activity"/>
    <property type="evidence" value="ECO:0007669"/>
    <property type="project" value="InterPro"/>
</dbReference>
<reference evidence="4" key="1">
    <citation type="submission" date="2016-03" db="EMBL/GenBank/DDBJ databases">
        <authorList>
            <person name="Devillers Hugo."/>
        </authorList>
    </citation>
    <scope>NUCLEOTIDE SEQUENCE [LARGE SCALE GENOMIC DNA]</scope>
</reference>
<dbReference type="NCBIfam" id="TIGR00231">
    <property type="entry name" value="small_GTP"/>
    <property type="match status" value="1"/>
</dbReference>
<keyword evidence="1" id="KW-0547">Nucleotide-binding</keyword>
<dbReference type="Gene3D" id="3.40.50.300">
    <property type="entry name" value="P-loop containing nucleotide triphosphate hydrolases"/>
    <property type="match status" value="1"/>
</dbReference>
<dbReference type="SMART" id="SM00175">
    <property type="entry name" value="RAB"/>
    <property type="match status" value="1"/>
</dbReference>
<dbReference type="SMART" id="SM00173">
    <property type="entry name" value="RAS"/>
    <property type="match status" value="1"/>
</dbReference>
<dbReference type="InterPro" id="IPR001806">
    <property type="entry name" value="Small_GTPase"/>
</dbReference>
<dbReference type="InterPro" id="IPR005225">
    <property type="entry name" value="Small_GTP-bd"/>
</dbReference>
<dbReference type="Pfam" id="PF00071">
    <property type="entry name" value="Ras"/>
    <property type="match status" value="1"/>
</dbReference>
<dbReference type="SMART" id="SM00177">
    <property type="entry name" value="ARF"/>
    <property type="match status" value="1"/>
</dbReference>
<evidence type="ECO:0000256" key="1">
    <source>
        <dbReference type="ARBA" id="ARBA00022741"/>
    </source>
</evidence>
<dbReference type="AlphaFoldDB" id="A0A1G4KDT7"/>
<dbReference type="Proteomes" id="UP000191144">
    <property type="component" value="Chromosome H"/>
</dbReference>
<dbReference type="PANTHER" id="PTHR24073">
    <property type="entry name" value="DRAB5-RELATED"/>
    <property type="match status" value="1"/>
</dbReference>
<gene>
    <name evidence="3" type="ORF">LAME_0H04126G</name>
</gene>
<organism evidence="3 4">
    <name type="scientific">Lachancea meyersii CBS 8951</name>
    <dbReference type="NCBI Taxonomy" id="1266667"/>
    <lineage>
        <taxon>Eukaryota</taxon>
        <taxon>Fungi</taxon>
        <taxon>Dikarya</taxon>
        <taxon>Ascomycota</taxon>
        <taxon>Saccharomycotina</taxon>
        <taxon>Saccharomycetes</taxon>
        <taxon>Saccharomycetales</taxon>
        <taxon>Saccharomycetaceae</taxon>
        <taxon>Lachancea</taxon>
    </lineage>
</organism>
<dbReference type="SUPFAM" id="SSF52540">
    <property type="entry name" value="P-loop containing nucleoside triphosphate hydrolases"/>
    <property type="match status" value="1"/>
</dbReference>
<dbReference type="FunFam" id="3.40.50.300:FF:001447">
    <property type="entry name" value="Ras-related protein Rab-1B"/>
    <property type="match status" value="1"/>
</dbReference>
<accession>A0A1G4KDT7</accession>
<dbReference type="GO" id="GO:0005525">
    <property type="term" value="F:GTP binding"/>
    <property type="evidence" value="ECO:0007669"/>
    <property type="project" value="UniProtKB-KW"/>
</dbReference>
<dbReference type="InterPro" id="IPR027417">
    <property type="entry name" value="P-loop_NTPase"/>
</dbReference>
<sequence length="199" mass="21751">MSTGKQVLTAEVKLVLLGESSVGKSALVTRFTTGHFHRNNATIGAAFTTKTVSWENDSVKWQVKFEIWDTAGQERYRSLAPMYYRKTDVALVVFDVTEGLTHAKANSWIEELQNYMHDTDDAESIVIKVVGNKTDLLDSPPSSGIDWIPVSAKSGSGVMELFESVAKQIPTSRFVGSDPSIPKVVNLESSRSDATGCSC</sequence>
<evidence type="ECO:0000313" key="3">
    <source>
        <dbReference type="EMBL" id="SCV02683.1"/>
    </source>
</evidence>
<evidence type="ECO:0000256" key="2">
    <source>
        <dbReference type="ARBA" id="ARBA00023134"/>
    </source>
</evidence>
<dbReference type="PROSITE" id="PS51421">
    <property type="entry name" value="RAS"/>
    <property type="match status" value="1"/>
</dbReference>